<dbReference type="GO" id="GO:0034605">
    <property type="term" value="P:cellular response to heat"/>
    <property type="evidence" value="ECO:0007669"/>
    <property type="project" value="TreeGrafter"/>
</dbReference>
<proteinExistence type="predicted"/>
<feature type="domain" description="AAA+ ATPase" evidence="3">
    <location>
        <begin position="354"/>
        <end position="499"/>
    </location>
</feature>
<dbReference type="EMBL" id="DXBR01000052">
    <property type="protein sequence ID" value="HIZ39427.1"/>
    <property type="molecule type" value="Genomic_DNA"/>
</dbReference>
<dbReference type="Gene3D" id="3.40.50.300">
    <property type="entry name" value="P-loop containing nucleotide triphosphate hydrolases"/>
    <property type="match status" value="1"/>
</dbReference>
<dbReference type="PANTHER" id="PTHR11638:SF18">
    <property type="entry name" value="HEAT SHOCK PROTEIN 104"/>
    <property type="match status" value="1"/>
</dbReference>
<dbReference type="InterPro" id="IPR003959">
    <property type="entry name" value="ATPase_AAA_core"/>
</dbReference>
<dbReference type="GO" id="GO:0016887">
    <property type="term" value="F:ATP hydrolysis activity"/>
    <property type="evidence" value="ECO:0007669"/>
    <property type="project" value="InterPro"/>
</dbReference>
<dbReference type="AlphaFoldDB" id="A0A9D2J7W6"/>
<sequence length="605" mass="69338">MNSITNTMSSAFRLIQNTGQPLSFENNCIQNMFILPSRIEAFHDNELFLKFIESLIRDRNNYAFPDTSEEYDRYFADCIRLKEQMQKKICSEGDIRQCGTQEEVSGKCDSQRNLFPEETWLLCTGRLFENLKTPFYSVYAASMLCLEPCFTDQSLFMQTLQDFYSVIIKSTSSNQKLIGQIAENASSYRQYLCHNEILLADILRSHLACFAADKNIWLVKLFEEMYIDTVSSLEEINIEGFLSDFQQKELTFLSFIKHEQNIAKSGVPDQQSSLENISFPEYLAQRTVYFSERRTKAPDTVFSGRHHSGTVSILSSDSILNRYAYNMTTASYITNPAIGRESEISDLELILISPKKSPILLGEAGVGKTAVVEGLAWLLQQGNVPKLLQHKELYKLTTTSLLSGTKYVGEMEERIRQLMDELEKHPDIILFIDEIHTIVGAGSTESSNNDISNMLKPYIDRGDIKIIGSTTSDEYRKYLLSDKALARRFYPITIEEPDEDTTLRILLGTIPSIEYETKVRNAFSEEETRHILQILISLSAEKYQPADKRTRRPELPLTLLEMAFSYAALYSRDTVSIEDFICAVRHSNLLKQEVKAKWQNIFIKE</sequence>
<dbReference type="SMART" id="SM00382">
    <property type="entry name" value="AAA"/>
    <property type="match status" value="1"/>
</dbReference>
<evidence type="ECO:0000259" key="3">
    <source>
        <dbReference type="SMART" id="SM00382"/>
    </source>
</evidence>
<evidence type="ECO:0000313" key="5">
    <source>
        <dbReference type="Proteomes" id="UP000824049"/>
    </source>
</evidence>
<reference evidence="4" key="1">
    <citation type="journal article" date="2021" name="PeerJ">
        <title>Extensive microbial diversity within the chicken gut microbiome revealed by metagenomics and culture.</title>
        <authorList>
            <person name="Gilroy R."/>
            <person name="Ravi A."/>
            <person name="Getino M."/>
            <person name="Pursley I."/>
            <person name="Horton D.L."/>
            <person name="Alikhan N.F."/>
            <person name="Baker D."/>
            <person name="Gharbi K."/>
            <person name="Hall N."/>
            <person name="Watson M."/>
            <person name="Adriaenssens E.M."/>
            <person name="Foster-Nyarko E."/>
            <person name="Jarju S."/>
            <person name="Secka A."/>
            <person name="Antonio M."/>
            <person name="Oren A."/>
            <person name="Chaudhuri R.R."/>
            <person name="La Ragione R."/>
            <person name="Hildebrand F."/>
            <person name="Pallen M.J."/>
        </authorList>
    </citation>
    <scope>NUCLEOTIDE SEQUENCE</scope>
    <source>
        <strain evidence="4">CHK179-28034</strain>
    </source>
</reference>
<dbReference type="InterPro" id="IPR050130">
    <property type="entry name" value="ClpA_ClpB"/>
</dbReference>
<comment type="caution">
    <text evidence="4">The sequence shown here is derived from an EMBL/GenBank/DDBJ whole genome shotgun (WGS) entry which is preliminary data.</text>
</comment>
<keyword evidence="2" id="KW-0067">ATP-binding</keyword>
<keyword evidence="1" id="KW-0547">Nucleotide-binding</keyword>
<dbReference type="GO" id="GO:0005524">
    <property type="term" value="F:ATP binding"/>
    <property type="evidence" value="ECO:0007669"/>
    <property type="project" value="UniProtKB-KW"/>
</dbReference>
<dbReference type="PANTHER" id="PTHR11638">
    <property type="entry name" value="ATP-DEPENDENT CLP PROTEASE"/>
    <property type="match status" value="1"/>
</dbReference>
<evidence type="ECO:0000256" key="1">
    <source>
        <dbReference type="ARBA" id="ARBA00022741"/>
    </source>
</evidence>
<name>A0A9D2J7W6_9FIRM</name>
<dbReference type="SUPFAM" id="SSF52540">
    <property type="entry name" value="P-loop containing nucleoside triphosphate hydrolases"/>
    <property type="match status" value="1"/>
</dbReference>
<dbReference type="InterPro" id="IPR027417">
    <property type="entry name" value="P-loop_NTPase"/>
</dbReference>
<gene>
    <name evidence="4" type="ORF">H9968_05825</name>
</gene>
<dbReference type="GO" id="GO:0005737">
    <property type="term" value="C:cytoplasm"/>
    <property type="evidence" value="ECO:0007669"/>
    <property type="project" value="TreeGrafter"/>
</dbReference>
<dbReference type="Proteomes" id="UP000824049">
    <property type="component" value="Unassembled WGS sequence"/>
</dbReference>
<dbReference type="InterPro" id="IPR003593">
    <property type="entry name" value="AAA+_ATPase"/>
</dbReference>
<dbReference type="CDD" id="cd00009">
    <property type="entry name" value="AAA"/>
    <property type="match status" value="1"/>
</dbReference>
<reference evidence="4" key="2">
    <citation type="submission" date="2021-04" db="EMBL/GenBank/DDBJ databases">
        <authorList>
            <person name="Gilroy R."/>
        </authorList>
    </citation>
    <scope>NUCLEOTIDE SEQUENCE</scope>
    <source>
        <strain evidence="4">CHK179-28034</strain>
    </source>
</reference>
<organism evidence="4 5">
    <name type="scientific">Candidatus Anaerobutyricum stercoris</name>
    <dbReference type="NCBI Taxonomy" id="2838457"/>
    <lineage>
        <taxon>Bacteria</taxon>
        <taxon>Bacillati</taxon>
        <taxon>Bacillota</taxon>
        <taxon>Clostridia</taxon>
        <taxon>Lachnospirales</taxon>
        <taxon>Lachnospiraceae</taxon>
        <taxon>Anaerobutyricum</taxon>
    </lineage>
</organism>
<dbReference type="Pfam" id="PF00004">
    <property type="entry name" value="AAA"/>
    <property type="match status" value="1"/>
</dbReference>
<evidence type="ECO:0000313" key="4">
    <source>
        <dbReference type="EMBL" id="HIZ39427.1"/>
    </source>
</evidence>
<accession>A0A9D2J7W6</accession>
<protein>
    <submittedName>
        <fullName evidence="4">AAA family ATPase</fullName>
    </submittedName>
</protein>
<evidence type="ECO:0000256" key="2">
    <source>
        <dbReference type="ARBA" id="ARBA00022840"/>
    </source>
</evidence>